<dbReference type="PANTHER" id="PTHR14647">
    <property type="entry name" value="GALACTOSE-3-O-SULFOTRANSFERASE"/>
    <property type="match status" value="1"/>
</dbReference>
<keyword evidence="8 10" id="KW-0472">Membrane</keyword>
<evidence type="ECO:0000256" key="5">
    <source>
        <dbReference type="ARBA" id="ARBA00022968"/>
    </source>
</evidence>
<dbReference type="Gene3D" id="3.40.50.300">
    <property type="entry name" value="P-loop containing nucleotide triphosphate hydrolases"/>
    <property type="match status" value="1"/>
</dbReference>
<keyword evidence="6 10" id="KW-1133">Transmembrane helix</keyword>
<dbReference type="GO" id="GO:0000139">
    <property type="term" value="C:Golgi membrane"/>
    <property type="evidence" value="ECO:0007669"/>
    <property type="project" value="UniProtKB-SubCell"/>
</dbReference>
<proteinExistence type="inferred from homology"/>
<dbReference type="AlphaFoldDB" id="A0A7S3LFF1"/>
<feature type="transmembrane region" description="Helical" evidence="10">
    <location>
        <begin position="7"/>
        <end position="26"/>
    </location>
</feature>
<evidence type="ECO:0000313" key="11">
    <source>
        <dbReference type="EMBL" id="CAE0421967.1"/>
    </source>
</evidence>
<gene>
    <name evidence="11" type="ORF">ACOF00016_LOCUS18577</name>
</gene>
<dbReference type="PANTHER" id="PTHR14647:SF87">
    <property type="entry name" value="PUTATIVE-RELATED"/>
    <property type="match status" value="1"/>
</dbReference>
<evidence type="ECO:0000256" key="2">
    <source>
        <dbReference type="ARBA" id="ARBA00008124"/>
    </source>
</evidence>
<reference evidence="11" key="1">
    <citation type="submission" date="2021-01" db="EMBL/GenBank/DDBJ databases">
        <authorList>
            <person name="Corre E."/>
            <person name="Pelletier E."/>
            <person name="Niang G."/>
            <person name="Scheremetjew M."/>
            <person name="Finn R."/>
            <person name="Kale V."/>
            <person name="Holt S."/>
            <person name="Cochrane G."/>
            <person name="Meng A."/>
            <person name="Brown T."/>
            <person name="Cohen L."/>
        </authorList>
    </citation>
    <scope>NUCLEOTIDE SEQUENCE</scope>
    <source>
        <strain evidence="11">CCMP127</strain>
    </source>
</reference>
<keyword evidence="7" id="KW-0333">Golgi apparatus</keyword>
<keyword evidence="5" id="KW-0735">Signal-anchor</keyword>
<evidence type="ECO:0000256" key="6">
    <source>
        <dbReference type="ARBA" id="ARBA00022989"/>
    </source>
</evidence>
<organism evidence="11">
    <name type="scientific">Amphora coffeiformis</name>
    <dbReference type="NCBI Taxonomy" id="265554"/>
    <lineage>
        <taxon>Eukaryota</taxon>
        <taxon>Sar</taxon>
        <taxon>Stramenopiles</taxon>
        <taxon>Ochrophyta</taxon>
        <taxon>Bacillariophyta</taxon>
        <taxon>Bacillariophyceae</taxon>
        <taxon>Bacillariophycidae</taxon>
        <taxon>Thalassiophysales</taxon>
        <taxon>Catenulaceae</taxon>
        <taxon>Amphora</taxon>
    </lineage>
</organism>
<dbReference type="InterPro" id="IPR027417">
    <property type="entry name" value="P-loop_NTPase"/>
</dbReference>
<evidence type="ECO:0000256" key="3">
    <source>
        <dbReference type="ARBA" id="ARBA00022679"/>
    </source>
</evidence>
<evidence type="ECO:0000256" key="4">
    <source>
        <dbReference type="ARBA" id="ARBA00022692"/>
    </source>
</evidence>
<keyword evidence="3" id="KW-0808">Transferase</keyword>
<evidence type="ECO:0000256" key="1">
    <source>
        <dbReference type="ARBA" id="ARBA00004323"/>
    </source>
</evidence>
<sequence length="427" mass="48428">MKLQGRWIALTIVVLGSVALVVGVFLPELELFHIRRTSTTTGNLEQVAVVHQIKKNASTIATVKKKSTTTTTSVPTTRKRYEPYYRSAATILNNTENHTFGGVQARVFPRNTVPCLEPEATWKTYDTQMTPTQDGFLFLKTYKTGSSTASGINLRIARNVAQRQKTGYEICKTRYDHAWASSLYKSLDREKSFLWTIVRDPVSRTISQLFHFHVSRAQNPSTDESLIGKIRESPVMFHNYYMGSLPRQQARRNRDPVVVANEILRQYDFIAVTERMDESAVALAMLLGLPLGDILYLKAKGNGGYDDAGGKRNICTFIQPSFVSTGMEEFFRSNEYQEMVKWDYPFYLAANRSLDLTIDALGREQFEKKLAQFQAAQKRAVERCQSVTRFPCTSTGERNEETDCLWNDSGCGYECLDEVASELDLKD</sequence>
<keyword evidence="9" id="KW-0325">Glycoprotein</keyword>
<accession>A0A7S3LFF1</accession>
<dbReference type="GO" id="GO:0009247">
    <property type="term" value="P:glycolipid biosynthetic process"/>
    <property type="evidence" value="ECO:0007669"/>
    <property type="project" value="InterPro"/>
</dbReference>
<evidence type="ECO:0000256" key="9">
    <source>
        <dbReference type="ARBA" id="ARBA00023180"/>
    </source>
</evidence>
<dbReference type="EMBL" id="HBIM01025022">
    <property type="protein sequence ID" value="CAE0421967.1"/>
    <property type="molecule type" value="Transcribed_RNA"/>
</dbReference>
<protein>
    <recommendedName>
        <fullName evidence="12">Sulfotransferase domain-containing protein</fullName>
    </recommendedName>
</protein>
<evidence type="ECO:0000256" key="8">
    <source>
        <dbReference type="ARBA" id="ARBA00023136"/>
    </source>
</evidence>
<keyword evidence="4 10" id="KW-0812">Transmembrane</keyword>
<dbReference type="GO" id="GO:0001733">
    <property type="term" value="F:galactosylceramide sulfotransferase activity"/>
    <property type="evidence" value="ECO:0007669"/>
    <property type="project" value="InterPro"/>
</dbReference>
<name>A0A7S3LFF1_9STRA</name>
<evidence type="ECO:0008006" key="12">
    <source>
        <dbReference type="Google" id="ProtNLM"/>
    </source>
</evidence>
<comment type="subcellular location">
    <subcellularLocation>
        <location evidence="1">Golgi apparatus membrane</location>
        <topology evidence="1">Single-pass type II membrane protein</topology>
    </subcellularLocation>
</comment>
<dbReference type="InterPro" id="IPR009729">
    <property type="entry name" value="Gal-3-0_sulfotransfrase"/>
</dbReference>
<evidence type="ECO:0000256" key="7">
    <source>
        <dbReference type="ARBA" id="ARBA00023034"/>
    </source>
</evidence>
<evidence type="ECO:0000256" key="10">
    <source>
        <dbReference type="SAM" id="Phobius"/>
    </source>
</evidence>
<comment type="similarity">
    <text evidence="2">Belongs to the galactose-3-O-sulfotransferase family.</text>
</comment>